<dbReference type="Proteomes" id="UP000321960">
    <property type="component" value="Unassembled WGS sequence"/>
</dbReference>
<accession>A0A512IX76</accession>
<evidence type="ECO:0000313" key="4">
    <source>
        <dbReference type="Proteomes" id="UP001156856"/>
    </source>
</evidence>
<protein>
    <submittedName>
        <fullName evidence="1">Uncharacterized protein</fullName>
    </submittedName>
</protein>
<reference evidence="2" key="4">
    <citation type="submission" date="2023-01" db="EMBL/GenBank/DDBJ databases">
        <title>Draft genome sequence of Methylobacterium oxalidis strain NBRC 107715.</title>
        <authorList>
            <person name="Sun Q."/>
            <person name="Mori K."/>
        </authorList>
    </citation>
    <scope>NUCLEOTIDE SEQUENCE</scope>
    <source>
        <strain evidence="2">NBRC 107715</strain>
    </source>
</reference>
<dbReference type="Proteomes" id="UP001156856">
    <property type="component" value="Unassembled WGS sequence"/>
</dbReference>
<reference evidence="2" key="1">
    <citation type="journal article" date="2014" name="Int. J. Syst. Evol. Microbiol.">
        <title>Complete genome of a new Firmicutes species belonging to the dominant human colonic microbiota ('Ruminococcus bicirculans') reveals two chromosomes and a selective capacity to utilize plant glucans.</title>
        <authorList>
            <consortium name="NISC Comparative Sequencing Program"/>
            <person name="Wegmann U."/>
            <person name="Louis P."/>
            <person name="Goesmann A."/>
            <person name="Henrissat B."/>
            <person name="Duncan S.H."/>
            <person name="Flint H.J."/>
        </authorList>
    </citation>
    <scope>NUCLEOTIDE SEQUENCE</scope>
    <source>
        <strain evidence="2">NBRC 107715</strain>
    </source>
</reference>
<evidence type="ECO:0000313" key="2">
    <source>
        <dbReference type="EMBL" id="GLS67717.1"/>
    </source>
</evidence>
<reference evidence="4" key="2">
    <citation type="journal article" date="2019" name="Int. J. Syst. Evol. Microbiol.">
        <title>The Global Catalogue of Microorganisms (GCM) 10K type strain sequencing project: providing services to taxonomists for standard genome sequencing and annotation.</title>
        <authorList>
            <consortium name="The Broad Institute Genomics Platform"/>
            <consortium name="The Broad Institute Genome Sequencing Center for Infectious Disease"/>
            <person name="Wu L."/>
            <person name="Ma J."/>
        </authorList>
    </citation>
    <scope>NUCLEOTIDE SEQUENCE [LARGE SCALE GENOMIC DNA]</scope>
    <source>
        <strain evidence="4">NBRC 107715</strain>
    </source>
</reference>
<evidence type="ECO:0000313" key="3">
    <source>
        <dbReference type="Proteomes" id="UP000321960"/>
    </source>
</evidence>
<gene>
    <name evidence="2" type="ORF">GCM10007888_61020</name>
    <name evidence="1" type="ORF">MOX02_03760</name>
</gene>
<keyword evidence="4" id="KW-1185">Reference proteome</keyword>
<evidence type="ECO:0000313" key="1">
    <source>
        <dbReference type="EMBL" id="GEP02338.1"/>
    </source>
</evidence>
<name>A0A512IX76_9HYPH</name>
<comment type="caution">
    <text evidence="1">The sequence shown here is derived from an EMBL/GenBank/DDBJ whole genome shotgun (WGS) entry which is preliminary data.</text>
</comment>
<organism evidence="1 3">
    <name type="scientific">Methylobacterium oxalidis</name>
    <dbReference type="NCBI Taxonomy" id="944322"/>
    <lineage>
        <taxon>Bacteria</taxon>
        <taxon>Pseudomonadati</taxon>
        <taxon>Pseudomonadota</taxon>
        <taxon>Alphaproteobacteria</taxon>
        <taxon>Hyphomicrobiales</taxon>
        <taxon>Methylobacteriaceae</taxon>
        <taxon>Methylobacterium</taxon>
    </lineage>
</organism>
<proteinExistence type="predicted"/>
<sequence length="88" mass="9223">MRHVMFAFGLGAATLVLGTAAQAQGIFRGAEIGAARGERAAGPIGGIIGGALGAGIGGVNGALGIRPTYRRVYHAPRRSYYRRTYRNY</sequence>
<dbReference type="EMBL" id="BJZU01000004">
    <property type="protein sequence ID" value="GEP02338.1"/>
    <property type="molecule type" value="Genomic_DNA"/>
</dbReference>
<dbReference type="AlphaFoldDB" id="A0A512IX76"/>
<reference evidence="1 3" key="3">
    <citation type="submission" date="2019-07" db="EMBL/GenBank/DDBJ databases">
        <title>Whole genome shotgun sequence of Methylobacterium oxalidis NBRC 107715.</title>
        <authorList>
            <person name="Hosoyama A."/>
            <person name="Uohara A."/>
            <person name="Ohji S."/>
            <person name="Ichikawa N."/>
        </authorList>
    </citation>
    <scope>NUCLEOTIDE SEQUENCE [LARGE SCALE GENOMIC DNA]</scope>
    <source>
        <strain evidence="1 3">NBRC 107715</strain>
    </source>
</reference>
<dbReference type="EMBL" id="BSPK01000117">
    <property type="protein sequence ID" value="GLS67717.1"/>
    <property type="molecule type" value="Genomic_DNA"/>
</dbReference>